<name>A0A1X1IUG9_STROR</name>
<organism evidence="1 2">
    <name type="scientific">Streptococcus oralis subsp. dentisani</name>
    <dbReference type="NCBI Taxonomy" id="1458253"/>
    <lineage>
        <taxon>Bacteria</taxon>
        <taxon>Bacillati</taxon>
        <taxon>Bacillota</taxon>
        <taxon>Bacilli</taxon>
        <taxon>Lactobacillales</taxon>
        <taxon>Streptococcaceae</taxon>
        <taxon>Streptococcus</taxon>
    </lineage>
</organism>
<evidence type="ECO:0000313" key="1">
    <source>
        <dbReference type="EMBL" id="ORO76796.1"/>
    </source>
</evidence>
<dbReference type="Proteomes" id="UP000193326">
    <property type="component" value="Unassembled WGS sequence"/>
</dbReference>
<dbReference type="AlphaFoldDB" id="A0A1X1IUG9"/>
<evidence type="ECO:0000313" key="2">
    <source>
        <dbReference type="Proteomes" id="UP000193326"/>
    </source>
</evidence>
<proteinExistence type="predicted"/>
<dbReference type="EMBL" id="NCUY01000032">
    <property type="protein sequence ID" value="ORO76796.1"/>
    <property type="molecule type" value="Genomic_DNA"/>
</dbReference>
<accession>A0A1X1IUG9</accession>
<sequence>MKIIKKLKKKNWKNQNQFKNQGDLIFLIKRLEVRLVKSVLNDFVGEGKEWEIMRFRIIHKICVKHLQFS</sequence>
<gene>
    <name evidence="1" type="ORF">B7707_07500</name>
</gene>
<protein>
    <submittedName>
        <fullName evidence="1">Uncharacterized protein</fullName>
    </submittedName>
</protein>
<reference evidence="1 2" key="1">
    <citation type="journal article" date="2016" name="Eur. J. Clin. Microbiol. Infect. Dis.">
        <title>Whole genome sequencing as a tool for phylogenetic analysis of clinical strains of Mitis group streptococci.</title>
        <authorList>
            <person name="Rasmussen L.H."/>
            <person name="Dargis R."/>
            <person name="Hojholt K."/>
            <person name="Christensen J.J."/>
            <person name="Skovgaard O."/>
            <person name="Justesen U.S."/>
            <person name="Rosenvinge F.S."/>
            <person name="Moser C."/>
            <person name="Lukjancenko O."/>
            <person name="Rasmussen S."/>
            <person name="Nielsen X.C."/>
        </authorList>
    </citation>
    <scope>NUCLEOTIDE SEQUENCE [LARGE SCALE GENOMIC DNA]</scope>
    <source>
        <strain evidence="1 2">RH_70047_11</strain>
    </source>
</reference>
<comment type="caution">
    <text evidence="1">The sequence shown here is derived from an EMBL/GenBank/DDBJ whole genome shotgun (WGS) entry which is preliminary data.</text>
</comment>